<gene>
    <name evidence="2" type="ORF">UY16_C0051G0003</name>
</gene>
<dbReference type="GO" id="GO:0016787">
    <property type="term" value="F:hydrolase activity"/>
    <property type="evidence" value="ECO:0007669"/>
    <property type="project" value="UniProtKB-KW"/>
</dbReference>
<dbReference type="SUPFAM" id="SSF53474">
    <property type="entry name" value="alpha/beta-Hydrolases"/>
    <property type="match status" value="1"/>
</dbReference>
<dbReference type="Gene3D" id="3.40.50.1820">
    <property type="entry name" value="alpha/beta hydrolase"/>
    <property type="match status" value="1"/>
</dbReference>
<dbReference type="Pfam" id="PF12697">
    <property type="entry name" value="Abhydrolase_6"/>
    <property type="match status" value="1"/>
</dbReference>
<name>A0A0G1TXP6_9BACT</name>
<comment type="caution">
    <text evidence="2">The sequence shown here is derived from an EMBL/GenBank/DDBJ whole genome shotgun (WGS) entry which is preliminary data.</text>
</comment>
<evidence type="ECO:0000313" key="2">
    <source>
        <dbReference type="EMBL" id="KKU86607.1"/>
    </source>
</evidence>
<accession>A0A0G1TXP6</accession>
<dbReference type="InterPro" id="IPR029058">
    <property type="entry name" value="AB_hydrolase_fold"/>
</dbReference>
<dbReference type="PRINTS" id="PR00111">
    <property type="entry name" value="ABHYDROLASE"/>
</dbReference>
<evidence type="ECO:0000313" key="3">
    <source>
        <dbReference type="Proteomes" id="UP000034739"/>
    </source>
</evidence>
<reference evidence="2 3" key="1">
    <citation type="journal article" date="2015" name="Nature">
        <title>rRNA introns, odd ribosomes, and small enigmatic genomes across a large radiation of phyla.</title>
        <authorList>
            <person name="Brown C.T."/>
            <person name="Hug L.A."/>
            <person name="Thomas B.C."/>
            <person name="Sharon I."/>
            <person name="Castelle C.J."/>
            <person name="Singh A."/>
            <person name="Wilkins M.J."/>
            <person name="Williams K.H."/>
            <person name="Banfield J.F."/>
        </authorList>
    </citation>
    <scope>NUCLEOTIDE SEQUENCE [LARGE SCALE GENOMIC DNA]</scope>
</reference>
<organism evidence="2 3">
    <name type="scientific">Candidatus Gottesmanbacteria bacterium GW2011_GWA2_47_9</name>
    <dbReference type="NCBI Taxonomy" id="1618445"/>
    <lineage>
        <taxon>Bacteria</taxon>
        <taxon>Candidatus Gottesmaniibacteriota</taxon>
    </lineage>
</organism>
<feature type="domain" description="AB hydrolase-1" evidence="1">
    <location>
        <begin position="34"/>
        <end position="253"/>
    </location>
</feature>
<protein>
    <submittedName>
        <fullName evidence="2">Alpha/beta hydrolase fold protein</fullName>
    </submittedName>
</protein>
<dbReference type="EMBL" id="LCOY01000051">
    <property type="protein sequence ID" value="KKU86607.1"/>
    <property type="molecule type" value="Genomic_DNA"/>
</dbReference>
<dbReference type="InterPro" id="IPR000073">
    <property type="entry name" value="AB_hydrolase_1"/>
</dbReference>
<dbReference type="Proteomes" id="UP000034739">
    <property type="component" value="Unassembled WGS sequence"/>
</dbReference>
<sequence length="261" mass="28646">MASGDGTIGDMEEKRVELSGGELVYLEIGNGPPLVFFHGAFATPRAYIPLLSLLAKHFRVIAPTHPGHGDSFATGDGWQISDFVGTYKEFVKKLAIESPLLVGHSFGATLALLFAAEGVGKRVVAMDAPGLPFAITPRGWVRAKMKEAEYIMDHLRDQKKLTQALSAAATLLYTARRHPEEISWLMETLPSLDLRDEFCRIAKPVYIFWGEDDGIVPLTVGKIMFECISGATFTLLQGLGHNYPILDPDRTYAEIKNILGV</sequence>
<proteinExistence type="predicted"/>
<evidence type="ECO:0000259" key="1">
    <source>
        <dbReference type="Pfam" id="PF12697"/>
    </source>
</evidence>
<keyword evidence="2" id="KW-0378">Hydrolase</keyword>
<dbReference type="InterPro" id="IPR050266">
    <property type="entry name" value="AB_hydrolase_sf"/>
</dbReference>
<dbReference type="PANTHER" id="PTHR43798">
    <property type="entry name" value="MONOACYLGLYCEROL LIPASE"/>
    <property type="match status" value="1"/>
</dbReference>
<dbReference type="AlphaFoldDB" id="A0A0G1TXP6"/>